<evidence type="ECO:0000313" key="3">
    <source>
        <dbReference type="Proteomes" id="UP001150907"/>
    </source>
</evidence>
<feature type="non-terminal residue" evidence="2">
    <location>
        <position position="1"/>
    </location>
</feature>
<evidence type="ECO:0000313" key="2">
    <source>
        <dbReference type="EMBL" id="KAJ1996634.1"/>
    </source>
</evidence>
<name>A0A9W8B845_9FUNG</name>
<evidence type="ECO:0000256" key="1">
    <source>
        <dbReference type="SAM" id="MobiDB-lite"/>
    </source>
</evidence>
<dbReference type="EMBL" id="JANBQF010001725">
    <property type="protein sequence ID" value="KAJ1996634.1"/>
    <property type="molecule type" value="Genomic_DNA"/>
</dbReference>
<reference evidence="2" key="1">
    <citation type="submission" date="2022-07" db="EMBL/GenBank/DDBJ databases">
        <title>Phylogenomic reconstructions and comparative analyses of Kickxellomycotina fungi.</title>
        <authorList>
            <person name="Reynolds N.K."/>
            <person name="Stajich J.E."/>
            <person name="Barry K."/>
            <person name="Grigoriev I.V."/>
            <person name="Crous P."/>
            <person name="Smith M.E."/>
        </authorList>
    </citation>
    <scope>NUCLEOTIDE SEQUENCE</scope>
    <source>
        <strain evidence="2">IMI 214461</strain>
    </source>
</reference>
<organism evidence="2 3">
    <name type="scientific">Coemansia thaxteri</name>
    <dbReference type="NCBI Taxonomy" id="2663907"/>
    <lineage>
        <taxon>Eukaryota</taxon>
        <taxon>Fungi</taxon>
        <taxon>Fungi incertae sedis</taxon>
        <taxon>Zoopagomycota</taxon>
        <taxon>Kickxellomycotina</taxon>
        <taxon>Kickxellomycetes</taxon>
        <taxon>Kickxellales</taxon>
        <taxon>Kickxellaceae</taxon>
        <taxon>Coemansia</taxon>
    </lineage>
</organism>
<proteinExistence type="predicted"/>
<dbReference type="AlphaFoldDB" id="A0A9W8B845"/>
<accession>A0A9W8B845</accession>
<keyword evidence="3" id="KW-1185">Reference proteome</keyword>
<comment type="caution">
    <text evidence="2">The sequence shown here is derived from an EMBL/GenBank/DDBJ whole genome shotgun (WGS) entry which is preliminary data.</text>
</comment>
<feature type="region of interest" description="Disordered" evidence="1">
    <location>
        <begin position="1"/>
        <end position="28"/>
    </location>
</feature>
<gene>
    <name evidence="2" type="ORF">H4R26_006121</name>
</gene>
<protein>
    <submittedName>
        <fullName evidence="2">Uncharacterized protein</fullName>
    </submittedName>
</protein>
<dbReference type="Proteomes" id="UP001150907">
    <property type="component" value="Unassembled WGS sequence"/>
</dbReference>
<sequence>MSELENKPVNAAAEEGQEEEAVESPDVHFEPIVKLEDVVVKTHEEDESEIFK</sequence>